<keyword evidence="4" id="KW-0282">Flagellum</keyword>
<comment type="subcellular location">
    <subcellularLocation>
        <location evidence="1">Bacterial flagellum basal body</location>
    </subcellularLocation>
</comment>
<keyword evidence="4" id="KW-0966">Cell projection</keyword>
<keyword evidence="4" id="KW-0969">Cilium</keyword>
<dbReference type="AlphaFoldDB" id="A0A1H7H9K0"/>
<dbReference type="GO" id="GO:0009425">
    <property type="term" value="C:bacterial-type flagellum basal body"/>
    <property type="evidence" value="ECO:0007669"/>
    <property type="project" value="UniProtKB-SubCell"/>
</dbReference>
<reference evidence="4 5" key="1">
    <citation type="submission" date="2016-10" db="EMBL/GenBank/DDBJ databases">
        <authorList>
            <person name="de Groot N.N."/>
        </authorList>
    </citation>
    <scope>NUCLEOTIDE SEQUENCE [LARGE SCALE GENOMIC DNA]</scope>
    <source>
        <strain evidence="4 5">DSM 14858</strain>
    </source>
</reference>
<keyword evidence="5" id="KW-1185">Reference proteome</keyword>
<evidence type="ECO:0000256" key="1">
    <source>
        <dbReference type="ARBA" id="ARBA00004117"/>
    </source>
</evidence>
<proteinExistence type="predicted"/>
<dbReference type="STRING" id="188906.SAMN04488526_0597"/>
<name>A0A1H7H9K0_9RHOB</name>
<dbReference type="Proteomes" id="UP000199283">
    <property type="component" value="Unassembled WGS sequence"/>
</dbReference>
<evidence type="ECO:0000259" key="3">
    <source>
        <dbReference type="Pfam" id="PF00460"/>
    </source>
</evidence>
<accession>A0A1H7H9K0</accession>
<evidence type="ECO:0000313" key="4">
    <source>
        <dbReference type="EMBL" id="SEK44775.1"/>
    </source>
</evidence>
<evidence type="ECO:0000256" key="2">
    <source>
        <dbReference type="SAM" id="MobiDB-lite"/>
    </source>
</evidence>
<evidence type="ECO:0000313" key="5">
    <source>
        <dbReference type="Proteomes" id="UP000199283"/>
    </source>
</evidence>
<gene>
    <name evidence="4" type="ORF">SAMN04488526_0597</name>
</gene>
<feature type="region of interest" description="Disordered" evidence="2">
    <location>
        <begin position="35"/>
        <end position="68"/>
    </location>
</feature>
<feature type="domain" description="Flagellar basal body rod protein N-terminal" evidence="3">
    <location>
        <begin position="11"/>
        <end position="38"/>
    </location>
</feature>
<dbReference type="Pfam" id="PF00460">
    <property type="entry name" value="Flg_bb_rod"/>
    <property type="match status" value="1"/>
</dbReference>
<dbReference type="InterPro" id="IPR001444">
    <property type="entry name" value="Flag_bb_rod_N"/>
</dbReference>
<sequence>MNEMPAIFGLAAGAARHAANRQAVIATNVANADTPGFRARDMAPFSVDDGFAPRRTRPDHMSGPGTAARSYEMRDVAADPNGNSVDLEDQVMRGLEAARMHDRALTVYRSSLDLMRAALNRR</sequence>
<dbReference type="EMBL" id="FNZQ01000001">
    <property type="protein sequence ID" value="SEK44775.1"/>
    <property type="molecule type" value="Genomic_DNA"/>
</dbReference>
<protein>
    <submittedName>
        <fullName evidence="4">Flagellar basal-body rod protein FlgB</fullName>
    </submittedName>
</protein>
<organism evidence="4 5">
    <name type="scientific">Jannaschia helgolandensis</name>
    <dbReference type="NCBI Taxonomy" id="188906"/>
    <lineage>
        <taxon>Bacteria</taxon>
        <taxon>Pseudomonadati</taxon>
        <taxon>Pseudomonadota</taxon>
        <taxon>Alphaproteobacteria</taxon>
        <taxon>Rhodobacterales</taxon>
        <taxon>Roseobacteraceae</taxon>
        <taxon>Jannaschia</taxon>
    </lineage>
</organism>